<dbReference type="Proteomes" id="UP000008803">
    <property type="component" value="Chromosome"/>
</dbReference>
<reference evidence="1 2" key="1">
    <citation type="submission" date="2010-03" db="EMBL/GenBank/DDBJ databases">
        <title>The genome sequence of Eubacterium siraeum 70/3.</title>
        <authorList>
            <consortium name="metaHIT consortium -- http://www.metahit.eu/"/>
            <person name="Pajon A."/>
            <person name="Turner K."/>
            <person name="Parkhill J."/>
            <person name="Duncan S."/>
            <person name="Flint H."/>
        </authorList>
    </citation>
    <scope>NUCLEOTIDE SEQUENCE [LARGE SCALE GENOMIC DNA]</scope>
    <source>
        <strain evidence="1 2">70/3</strain>
    </source>
</reference>
<accession>D4JTU0</accession>
<evidence type="ECO:0000313" key="1">
    <source>
        <dbReference type="EMBL" id="CBK96509.1"/>
    </source>
</evidence>
<reference evidence="1 2" key="2">
    <citation type="submission" date="2010-03" db="EMBL/GenBank/DDBJ databases">
        <authorList>
            <person name="Pajon A."/>
        </authorList>
    </citation>
    <scope>NUCLEOTIDE SEQUENCE [LARGE SCALE GENOMIC DNA]</scope>
    <source>
        <strain evidence="1 2">70/3</strain>
    </source>
</reference>
<dbReference type="Pfam" id="PF14057">
    <property type="entry name" value="GGGtGRT"/>
    <property type="match status" value="1"/>
</dbReference>
<name>D4JTU0_9FIRM</name>
<proteinExistence type="predicted"/>
<evidence type="ECO:0000313" key="2">
    <source>
        <dbReference type="Proteomes" id="UP000008803"/>
    </source>
</evidence>
<dbReference type="InterPro" id="IPR025964">
    <property type="entry name" value="GGGtGRT"/>
</dbReference>
<dbReference type="KEGG" id="esu:EUS_13670"/>
<dbReference type="BioCyc" id="ESIR657319:G136K-1151-MONOMER"/>
<protein>
    <recommendedName>
        <fullName evidence="3">GGGtGRT protein</fullName>
    </recommendedName>
</protein>
<dbReference type="HOGENOM" id="CLU_833420_0_0_9"/>
<dbReference type="PATRIC" id="fig|657319.3.peg.1661"/>
<organism evidence="1 2">
    <name type="scientific">[Eubacterium] siraeum 70/3</name>
    <dbReference type="NCBI Taxonomy" id="657319"/>
    <lineage>
        <taxon>Bacteria</taxon>
        <taxon>Bacillati</taxon>
        <taxon>Bacillota</taxon>
        <taxon>Clostridia</taxon>
        <taxon>Eubacteriales</taxon>
        <taxon>Oscillospiraceae</taxon>
        <taxon>Oscillospiraceae incertae sedis</taxon>
    </lineage>
</organism>
<dbReference type="AlphaFoldDB" id="D4JTU0"/>
<sequence>MALFESYDRREPQILAVLKNYGIGSIEECAEICKAKGLDIYKLVEGIQPICFENAKWAYTVGCAIAIKKGCKRAADAAAAIGEGLQAFCIPGSVADQRKVGLGHGNLGKMLLEEDTKCFCFLAGHESFAAAEGAIGIAEKANKVRKEPLRVILNGLGKDAAQIIARINGFTYVETEMDYYTGEVKEVFRKSYSDGLRAKVNCYGANDVTEGVAIMWKEGVDVSITGNSTNPTRFQHPVAGTYKKECVEKGKKYFSVASGGGTGRTLHPDNMAAGPASYGMTDTMGRMHSDAQFAGSSSVPAHVEMMGLIGMGNNPMVGATVACAVAVEEALK</sequence>
<gene>
    <name evidence="1" type="ORF">EUS_13670</name>
</gene>
<dbReference type="EMBL" id="FP929044">
    <property type="protein sequence ID" value="CBK96509.1"/>
    <property type="molecule type" value="Genomic_DNA"/>
</dbReference>
<evidence type="ECO:0008006" key="3">
    <source>
        <dbReference type="Google" id="ProtNLM"/>
    </source>
</evidence>